<feature type="region of interest" description="Disordered" evidence="1">
    <location>
        <begin position="1"/>
        <end position="29"/>
    </location>
</feature>
<gene>
    <name evidence="2" type="ORF">RHODO2019_09965</name>
</gene>
<protein>
    <submittedName>
        <fullName evidence="2">DUF3558 domain-containing protein</fullName>
    </submittedName>
</protein>
<dbReference type="RefSeq" id="WP_265381658.1">
    <property type="nucleotide sequence ID" value="NZ_CP110615.1"/>
</dbReference>
<dbReference type="Pfam" id="PF12079">
    <property type="entry name" value="DUF3558"/>
    <property type="match status" value="1"/>
</dbReference>
<sequence>MAASPPASTSVSTPAATTTTASSPASTSVGGSLNGVDPCGVLTPSSLPSAWGTLTVDADPAVQLGDGACDLSNQRTALAVGVTLYLGPGRGVQSLITTISAPVLDSVIAGRPVKMYDDAAATGTCGILFDFGPDQSITVAASPPVDNSLKACDVATTAATAMAPNLPPS</sequence>
<reference evidence="2" key="1">
    <citation type="submission" date="2022-10" db="EMBL/GenBank/DDBJ databases">
        <title>Rhodococcus sp.75.</title>
        <authorList>
            <person name="Sun M."/>
        </authorList>
    </citation>
    <scope>NUCLEOTIDE SEQUENCE</scope>
    <source>
        <strain evidence="2">75</strain>
    </source>
</reference>
<proteinExistence type="predicted"/>
<dbReference type="Proteomes" id="UP001164965">
    <property type="component" value="Chromosome"/>
</dbReference>
<accession>A0ABY6NVZ2</accession>
<evidence type="ECO:0000313" key="3">
    <source>
        <dbReference type="Proteomes" id="UP001164965"/>
    </source>
</evidence>
<name>A0ABY6NVZ2_9NOCA</name>
<keyword evidence="3" id="KW-1185">Reference proteome</keyword>
<evidence type="ECO:0000256" key="1">
    <source>
        <dbReference type="SAM" id="MobiDB-lite"/>
    </source>
</evidence>
<evidence type="ECO:0000313" key="2">
    <source>
        <dbReference type="EMBL" id="UZJ23551.1"/>
    </source>
</evidence>
<organism evidence="2 3">
    <name type="scientific">Rhodococcus antarcticus</name>
    <dbReference type="NCBI Taxonomy" id="2987751"/>
    <lineage>
        <taxon>Bacteria</taxon>
        <taxon>Bacillati</taxon>
        <taxon>Actinomycetota</taxon>
        <taxon>Actinomycetes</taxon>
        <taxon>Mycobacteriales</taxon>
        <taxon>Nocardiaceae</taxon>
        <taxon>Rhodococcus</taxon>
    </lineage>
</organism>
<dbReference type="EMBL" id="CP110615">
    <property type="protein sequence ID" value="UZJ23551.1"/>
    <property type="molecule type" value="Genomic_DNA"/>
</dbReference>
<dbReference type="InterPro" id="IPR024520">
    <property type="entry name" value="DUF3558"/>
</dbReference>